<keyword evidence="1" id="KW-1133">Transmembrane helix</keyword>
<keyword evidence="3" id="KW-1185">Reference proteome</keyword>
<reference evidence="3" key="1">
    <citation type="journal article" date="2019" name="Int. J. Syst. Evol. Microbiol.">
        <title>The Global Catalogue of Microorganisms (GCM) 10K type strain sequencing project: providing services to taxonomists for standard genome sequencing and annotation.</title>
        <authorList>
            <consortium name="The Broad Institute Genomics Platform"/>
            <consortium name="The Broad Institute Genome Sequencing Center for Infectious Disease"/>
            <person name="Wu L."/>
            <person name="Ma J."/>
        </authorList>
    </citation>
    <scope>NUCLEOTIDE SEQUENCE [LARGE SCALE GENOMIC DNA]</scope>
    <source>
        <strain evidence="3">CCUG 56029</strain>
    </source>
</reference>
<keyword evidence="1" id="KW-0812">Transmembrane</keyword>
<protein>
    <recommendedName>
        <fullName evidence="4">2TM domain-containing protein</fullName>
    </recommendedName>
</protein>
<organism evidence="2 3">
    <name type="scientific">Deinococcus navajonensis</name>
    <dbReference type="NCBI Taxonomy" id="309884"/>
    <lineage>
        <taxon>Bacteria</taxon>
        <taxon>Thermotogati</taxon>
        <taxon>Deinococcota</taxon>
        <taxon>Deinococci</taxon>
        <taxon>Deinococcales</taxon>
        <taxon>Deinococcaceae</taxon>
        <taxon>Deinococcus</taxon>
    </lineage>
</organism>
<feature type="transmembrane region" description="Helical" evidence="1">
    <location>
        <begin position="15"/>
        <end position="34"/>
    </location>
</feature>
<accession>A0ABV8XI70</accession>
<keyword evidence="1" id="KW-0472">Membrane</keyword>
<comment type="caution">
    <text evidence="2">The sequence shown here is derived from an EMBL/GenBank/DDBJ whole genome shotgun (WGS) entry which is preliminary data.</text>
</comment>
<gene>
    <name evidence="2" type="ORF">ACFOZ9_03550</name>
</gene>
<proteinExistence type="predicted"/>
<dbReference type="Proteomes" id="UP001595998">
    <property type="component" value="Unassembled WGS sequence"/>
</dbReference>
<dbReference type="EMBL" id="JBHSEH010000004">
    <property type="protein sequence ID" value="MFC4425274.1"/>
    <property type="molecule type" value="Genomic_DNA"/>
</dbReference>
<evidence type="ECO:0008006" key="4">
    <source>
        <dbReference type="Google" id="ProtNLM"/>
    </source>
</evidence>
<evidence type="ECO:0000313" key="2">
    <source>
        <dbReference type="EMBL" id="MFC4425274.1"/>
    </source>
</evidence>
<evidence type="ECO:0000313" key="3">
    <source>
        <dbReference type="Proteomes" id="UP001595998"/>
    </source>
</evidence>
<feature type="transmembrane region" description="Helical" evidence="1">
    <location>
        <begin position="40"/>
        <end position="61"/>
    </location>
</feature>
<name>A0ABV8XI70_9DEIO</name>
<evidence type="ECO:0000256" key="1">
    <source>
        <dbReference type="SAM" id="Phobius"/>
    </source>
</evidence>
<dbReference type="RefSeq" id="WP_380036474.1">
    <property type="nucleotide sequence ID" value="NZ_JBHSEH010000004.1"/>
</dbReference>
<sequence>MDLESWTPKDKARRLAVLAAVYIAMILMVLSVLALKWPWYVAPFVGIASYWVVFHLAYAAFRSYFRR</sequence>